<reference evidence="4" key="1">
    <citation type="submission" date="2013-08" db="EMBL/GenBank/DDBJ databases">
        <authorList>
            <person name="Mendez C."/>
            <person name="Richter M."/>
            <person name="Ferrer M."/>
            <person name="Sanchez J."/>
        </authorList>
    </citation>
    <scope>NUCLEOTIDE SEQUENCE</scope>
</reference>
<feature type="transmembrane region" description="Helical" evidence="2">
    <location>
        <begin position="247"/>
        <end position="267"/>
    </location>
</feature>
<organism evidence="4">
    <name type="scientific">mine drainage metagenome</name>
    <dbReference type="NCBI Taxonomy" id="410659"/>
    <lineage>
        <taxon>unclassified sequences</taxon>
        <taxon>metagenomes</taxon>
        <taxon>ecological metagenomes</taxon>
    </lineage>
</organism>
<dbReference type="EMBL" id="AUZY01003610">
    <property type="protein sequence ID" value="EQD68111.1"/>
    <property type="molecule type" value="Genomic_DNA"/>
</dbReference>
<keyword evidence="2" id="KW-0472">Membrane</keyword>
<accession>T1B5I0</accession>
<dbReference type="NCBIfam" id="TIGR02098">
    <property type="entry name" value="MJ0042_CXXC"/>
    <property type="match status" value="1"/>
</dbReference>
<evidence type="ECO:0000259" key="3">
    <source>
        <dbReference type="Pfam" id="PF13717"/>
    </source>
</evidence>
<keyword evidence="2" id="KW-0812">Transmembrane</keyword>
<keyword evidence="2" id="KW-1133">Transmembrane helix</keyword>
<comment type="caution">
    <text evidence="4">The sequence shown here is derived from an EMBL/GenBank/DDBJ whole genome shotgun (WGS) entry which is preliminary data.</text>
</comment>
<evidence type="ECO:0000256" key="2">
    <source>
        <dbReference type="SAM" id="Phobius"/>
    </source>
</evidence>
<feature type="compositionally biased region" description="Low complexity" evidence="1">
    <location>
        <begin position="105"/>
        <end position="114"/>
    </location>
</feature>
<dbReference type="AlphaFoldDB" id="T1B5I0"/>
<proteinExistence type="predicted"/>
<reference evidence="4" key="2">
    <citation type="journal article" date="2014" name="ISME J.">
        <title>Microbial stratification in low pH oxic and suboxic macroscopic growths along an acid mine drainage.</title>
        <authorList>
            <person name="Mendez-Garcia C."/>
            <person name="Mesa V."/>
            <person name="Sprenger R.R."/>
            <person name="Richter M."/>
            <person name="Diez M.S."/>
            <person name="Solano J."/>
            <person name="Bargiela R."/>
            <person name="Golyshina O.V."/>
            <person name="Manteca A."/>
            <person name="Ramos J.L."/>
            <person name="Gallego J.R."/>
            <person name="Llorente I."/>
            <person name="Martins Dos Santos V.A."/>
            <person name="Jensen O.N."/>
            <person name="Pelaez A.I."/>
            <person name="Sanchez J."/>
            <person name="Ferrer M."/>
        </authorList>
    </citation>
    <scope>NUCLEOTIDE SEQUENCE</scope>
</reference>
<protein>
    <submittedName>
        <fullName evidence="4">Zinc finger/thioredoxin putative domain protein</fullName>
    </submittedName>
</protein>
<dbReference type="Pfam" id="PF13717">
    <property type="entry name" value="Zn_ribbon_4"/>
    <property type="match status" value="1"/>
</dbReference>
<dbReference type="InterPro" id="IPR021834">
    <property type="entry name" value="DUF3426"/>
</dbReference>
<sequence>MHLLRTRYNPRGVLFQAGYTRVMYTQCPHCLSVFVIEAERLGSAHGHARCGQCAALFDALPTLCDELPPEPYVTLPRQDGTASPPQLDALMTPPELPAALAAAEHAAAESAAQMPAPPAPATAAVDQPWPRLPPAASRAHDSWHFDEQMPCAAADAVAEPAAATDVHATVGDTRAFVLASESDAPTSASAASATEANAATAEHTVAFARDAAIIDAITQALPAQRTDTLAPAPAPAFARKRRHGTRWLWRLLALLLTLGLGAQLTWIERAALTRNALTRPWLLSACQLLRVPPPQVRDLTLLQLGARDIRPHPDVPGALLISATLRNRAPWTQPYPPLEVSLSDLSGKPVALRVFAPDAYLGSRALAARGLPAGASAAISLEVRDPGRQAVAFAIHPR</sequence>
<name>T1B5I0_9ZZZZ</name>
<evidence type="ECO:0000256" key="1">
    <source>
        <dbReference type="SAM" id="MobiDB-lite"/>
    </source>
</evidence>
<dbReference type="InterPro" id="IPR011723">
    <property type="entry name" value="Znf/thioredoxin_put"/>
</dbReference>
<feature type="domain" description="Zinc finger/thioredoxin putative" evidence="3">
    <location>
        <begin position="23"/>
        <end position="57"/>
    </location>
</feature>
<feature type="region of interest" description="Disordered" evidence="1">
    <location>
        <begin position="105"/>
        <end position="140"/>
    </location>
</feature>
<evidence type="ECO:0000313" key="4">
    <source>
        <dbReference type="EMBL" id="EQD68111.1"/>
    </source>
</evidence>
<dbReference type="Pfam" id="PF11906">
    <property type="entry name" value="DUF3426"/>
    <property type="match status" value="1"/>
</dbReference>
<gene>
    <name evidence="4" type="ORF">B1B_05689</name>
</gene>